<sequence length="383" mass="40310">MSARFATVRPSVVRELLALTQRPGVISFAGGLPAPEFFDLDGALAAVQEALGSPAVLQYSPSEGNAELRARIAERYGALGLATEPEQIVITTGSQQGISLLASTLVDPGDVVLVERPSYLAALQCFSLAGARLVGVPGAGDEVDLDALAELAAEHRPKAFYTVPNFHNPTGRTLTPENRAGIVAVAERYGFRVIEDDPYRELSYGAPAPASLAIGAEPGRVVSTGSFSKILAPGLRLGWVRTDPSIKSAVVIAKQAADLHTSTLDQAAAARYLASGRLEGAVERSRAGYAERRDAMLAGLPGALPEGSIWNRPAGGMFVWATLPETYDTAAFLGAAIDHDVAFVPGAPFFTDPAPANTMRLSFVTYPPEQIAEGLRRLAAVFT</sequence>
<evidence type="ECO:0000313" key="9">
    <source>
        <dbReference type="Proteomes" id="UP000569914"/>
    </source>
</evidence>
<evidence type="ECO:0000256" key="6">
    <source>
        <dbReference type="ARBA" id="ARBA00022898"/>
    </source>
</evidence>
<evidence type="ECO:0000256" key="5">
    <source>
        <dbReference type="ARBA" id="ARBA00022679"/>
    </source>
</evidence>
<dbReference type="PANTHER" id="PTHR42790">
    <property type="entry name" value="AMINOTRANSFERASE"/>
    <property type="match status" value="1"/>
</dbReference>
<gene>
    <name evidence="8" type="ORF">BKA15_006811</name>
</gene>
<dbReference type="GO" id="GO:1901605">
    <property type="term" value="P:alpha-amino acid metabolic process"/>
    <property type="evidence" value="ECO:0007669"/>
    <property type="project" value="TreeGrafter"/>
</dbReference>
<dbReference type="GO" id="GO:0030170">
    <property type="term" value="F:pyridoxal phosphate binding"/>
    <property type="evidence" value="ECO:0007669"/>
    <property type="project" value="InterPro"/>
</dbReference>
<protein>
    <submittedName>
        <fullName evidence="8">2-aminoadipate transaminase</fullName>
        <ecNumber evidence="8">2.6.1.-</ecNumber>
    </submittedName>
</protein>
<evidence type="ECO:0000256" key="1">
    <source>
        <dbReference type="ARBA" id="ARBA00001933"/>
    </source>
</evidence>
<dbReference type="EC" id="2.6.1.-" evidence="8"/>
<dbReference type="Gene3D" id="3.40.640.10">
    <property type="entry name" value="Type I PLP-dependent aspartate aminotransferase-like (Major domain)"/>
    <property type="match status" value="1"/>
</dbReference>
<dbReference type="GO" id="GO:0008483">
    <property type="term" value="F:transaminase activity"/>
    <property type="evidence" value="ECO:0007669"/>
    <property type="project" value="UniProtKB-KW"/>
</dbReference>
<evidence type="ECO:0000256" key="4">
    <source>
        <dbReference type="ARBA" id="ARBA00022576"/>
    </source>
</evidence>
<dbReference type="InterPro" id="IPR015424">
    <property type="entry name" value="PyrdxlP-dep_Trfase"/>
</dbReference>
<dbReference type="EMBL" id="JACCBU010000001">
    <property type="protein sequence ID" value="NYE75482.1"/>
    <property type="molecule type" value="Genomic_DNA"/>
</dbReference>
<evidence type="ECO:0000256" key="3">
    <source>
        <dbReference type="ARBA" id="ARBA00011738"/>
    </source>
</evidence>
<dbReference type="InterPro" id="IPR004839">
    <property type="entry name" value="Aminotransferase_I/II_large"/>
</dbReference>
<keyword evidence="4 8" id="KW-0032">Aminotransferase</keyword>
<evidence type="ECO:0000259" key="7">
    <source>
        <dbReference type="Pfam" id="PF00155"/>
    </source>
</evidence>
<comment type="subunit">
    <text evidence="3">Homodimer.</text>
</comment>
<proteinExistence type="inferred from homology"/>
<accession>A0A7Y9LEX8</accession>
<dbReference type="InterPro" id="IPR015421">
    <property type="entry name" value="PyrdxlP-dep_Trfase_major"/>
</dbReference>
<evidence type="ECO:0000256" key="2">
    <source>
        <dbReference type="ARBA" id="ARBA00007441"/>
    </source>
</evidence>
<comment type="caution">
    <text evidence="8">The sequence shown here is derived from an EMBL/GenBank/DDBJ whole genome shotgun (WGS) entry which is preliminary data.</text>
</comment>
<dbReference type="SUPFAM" id="SSF53383">
    <property type="entry name" value="PLP-dependent transferases"/>
    <property type="match status" value="1"/>
</dbReference>
<name>A0A7Y9LEX8_9ACTN</name>
<reference evidence="8 9" key="1">
    <citation type="submission" date="2020-07" db="EMBL/GenBank/DDBJ databases">
        <title>Sequencing the genomes of 1000 actinobacteria strains.</title>
        <authorList>
            <person name="Klenk H.-P."/>
        </authorList>
    </citation>
    <scope>NUCLEOTIDE SEQUENCE [LARGE SCALE GENOMIC DNA]</scope>
    <source>
        <strain evidence="8 9">DSM 22083</strain>
    </source>
</reference>
<comment type="similarity">
    <text evidence="2">Belongs to the class-I pyridoxal-phosphate-dependent aminotransferase family.</text>
</comment>
<dbReference type="Proteomes" id="UP000569914">
    <property type="component" value="Unassembled WGS sequence"/>
</dbReference>
<dbReference type="FunFam" id="3.40.640.10:FF:000053">
    <property type="entry name" value="Aminotransferase, class I"/>
    <property type="match status" value="1"/>
</dbReference>
<dbReference type="RefSeq" id="WP_218871687.1">
    <property type="nucleotide sequence ID" value="NZ_JACCBU010000001.1"/>
</dbReference>
<keyword evidence="9" id="KW-1185">Reference proteome</keyword>
<dbReference type="CDD" id="cd00609">
    <property type="entry name" value="AAT_like"/>
    <property type="match status" value="1"/>
</dbReference>
<dbReference type="AlphaFoldDB" id="A0A7Y9LEX8"/>
<organism evidence="8 9">
    <name type="scientific">Microlunatus parietis</name>
    <dbReference type="NCBI Taxonomy" id="682979"/>
    <lineage>
        <taxon>Bacteria</taxon>
        <taxon>Bacillati</taxon>
        <taxon>Actinomycetota</taxon>
        <taxon>Actinomycetes</taxon>
        <taxon>Propionibacteriales</taxon>
        <taxon>Propionibacteriaceae</taxon>
        <taxon>Microlunatus</taxon>
    </lineage>
</organism>
<feature type="domain" description="Aminotransferase class I/classII large" evidence="7">
    <location>
        <begin position="40"/>
        <end position="378"/>
    </location>
</feature>
<keyword evidence="5 8" id="KW-0808">Transferase</keyword>
<dbReference type="PANTHER" id="PTHR42790:SF19">
    <property type="entry name" value="KYNURENINE_ALPHA-AMINOADIPATE AMINOTRANSFERASE, MITOCHONDRIAL"/>
    <property type="match status" value="1"/>
</dbReference>
<dbReference type="InterPro" id="IPR050859">
    <property type="entry name" value="Class-I_PLP-dep_aminotransf"/>
</dbReference>
<dbReference type="Gene3D" id="3.90.1150.10">
    <property type="entry name" value="Aspartate Aminotransferase, domain 1"/>
    <property type="match status" value="1"/>
</dbReference>
<comment type="cofactor">
    <cofactor evidence="1">
        <name>pyridoxal 5'-phosphate</name>
        <dbReference type="ChEBI" id="CHEBI:597326"/>
    </cofactor>
</comment>
<keyword evidence="6" id="KW-0663">Pyridoxal phosphate</keyword>
<dbReference type="InterPro" id="IPR015422">
    <property type="entry name" value="PyrdxlP-dep_Trfase_small"/>
</dbReference>
<evidence type="ECO:0000313" key="8">
    <source>
        <dbReference type="EMBL" id="NYE75482.1"/>
    </source>
</evidence>
<dbReference type="Pfam" id="PF00155">
    <property type="entry name" value="Aminotran_1_2"/>
    <property type="match status" value="1"/>
</dbReference>